<keyword evidence="2" id="KW-0540">Nuclease</keyword>
<dbReference type="GO" id="GO:0004519">
    <property type="term" value="F:endonuclease activity"/>
    <property type="evidence" value="ECO:0007669"/>
    <property type="project" value="UniProtKB-KW"/>
</dbReference>
<name>A0A7K4MW36_9ARCH</name>
<dbReference type="Proteomes" id="UP000559282">
    <property type="component" value="Unassembled WGS sequence"/>
</dbReference>
<accession>A0A7K4MW36</accession>
<dbReference type="Proteomes" id="UP000575480">
    <property type="component" value="Unassembled WGS sequence"/>
</dbReference>
<evidence type="ECO:0000313" key="9">
    <source>
        <dbReference type="Proteomes" id="UP000559282"/>
    </source>
</evidence>
<keyword evidence="3" id="KW-0255">Endonuclease</keyword>
<dbReference type="GO" id="GO:0003729">
    <property type="term" value="F:mRNA binding"/>
    <property type="evidence" value="ECO:0007669"/>
    <property type="project" value="InterPro"/>
</dbReference>
<keyword evidence="1" id="KW-1277">Toxin-antitoxin system</keyword>
<evidence type="ECO:0000313" key="8">
    <source>
        <dbReference type="EMBL" id="NWK07848.1"/>
    </source>
</evidence>
<evidence type="ECO:0000256" key="3">
    <source>
        <dbReference type="ARBA" id="ARBA00022759"/>
    </source>
</evidence>
<keyword evidence="4" id="KW-0378">Hydrolase</keyword>
<evidence type="ECO:0000256" key="4">
    <source>
        <dbReference type="ARBA" id="ARBA00022801"/>
    </source>
</evidence>
<dbReference type="InterPro" id="IPR038570">
    <property type="entry name" value="HicA_sf"/>
</dbReference>
<keyword evidence="6" id="KW-0346">Stress response</keyword>
<dbReference type="InterPro" id="IPR012933">
    <property type="entry name" value="HicA_mRNA_interferase"/>
</dbReference>
<proteinExistence type="predicted"/>
<sequence>MSLPVIGYREILKALRKKGFYSTRQTGSHIIVENGNGLWTSIPRKKELGKGLILQIISDCGLTKKEFLELL</sequence>
<dbReference type="EMBL" id="JACATF010000022">
    <property type="protein sequence ID" value="NWK07848.1"/>
    <property type="molecule type" value="Genomic_DNA"/>
</dbReference>
<reference evidence="9 10" key="1">
    <citation type="journal article" date="2019" name="Environ. Microbiol.">
        <title>Genomics insights into ecotype formation of ammonia-oxidizing archaea in the deep ocean.</title>
        <authorList>
            <person name="Wang Y."/>
            <person name="Huang J.M."/>
            <person name="Cui G.J."/>
            <person name="Nunoura T."/>
            <person name="Takaki Y."/>
            <person name="Li W.L."/>
            <person name="Li J."/>
            <person name="Gao Z.M."/>
            <person name="Takai K."/>
            <person name="Zhang A.Q."/>
            <person name="Stepanauskas R."/>
        </authorList>
    </citation>
    <scope>NUCLEOTIDE SEQUENCE [LARGE SCALE GENOMIC DNA]</scope>
    <source>
        <strain evidence="7 10">L15a</strain>
        <strain evidence="8 9">T1C4</strain>
    </source>
</reference>
<protein>
    <submittedName>
        <fullName evidence="7">Type II toxin-antitoxin system HicA family toxin</fullName>
    </submittedName>
</protein>
<evidence type="ECO:0000256" key="5">
    <source>
        <dbReference type="ARBA" id="ARBA00022884"/>
    </source>
</evidence>
<evidence type="ECO:0000313" key="10">
    <source>
        <dbReference type="Proteomes" id="UP000575480"/>
    </source>
</evidence>
<dbReference type="AlphaFoldDB" id="A0A7K4MW36"/>
<evidence type="ECO:0000256" key="1">
    <source>
        <dbReference type="ARBA" id="ARBA00022649"/>
    </source>
</evidence>
<keyword evidence="5" id="KW-0694">RNA-binding</keyword>
<dbReference type="EMBL" id="JACATH010000008">
    <property type="protein sequence ID" value="NWJ57628.1"/>
    <property type="molecule type" value="Genomic_DNA"/>
</dbReference>
<dbReference type="Pfam" id="PF07927">
    <property type="entry name" value="HicA_toxin"/>
    <property type="match status" value="1"/>
</dbReference>
<reference evidence="7" key="2">
    <citation type="submission" date="2020-06" db="EMBL/GenBank/DDBJ databases">
        <authorList>
            <person name="Wang Y."/>
        </authorList>
    </citation>
    <scope>NUCLEOTIDE SEQUENCE</scope>
    <source>
        <strain evidence="7">L15a</strain>
        <strain evidence="8">T1C4</strain>
    </source>
</reference>
<dbReference type="Gene3D" id="3.30.920.30">
    <property type="entry name" value="Hypothetical protein"/>
    <property type="match status" value="1"/>
</dbReference>
<evidence type="ECO:0000256" key="6">
    <source>
        <dbReference type="ARBA" id="ARBA00023016"/>
    </source>
</evidence>
<dbReference type="GO" id="GO:0016787">
    <property type="term" value="F:hydrolase activity"/>
    <property type="evidence" value="ECO:0007669"/>
    <property type="project" value="UniProtKB-KW"/>
</dbReference>
<evidence type="ECO:0000313" key="7">
    <source>
        <dbReference type="EMBL" id="NWJ57628.1"/>
    </source>
</evidence>
<gene>
    <name evidence="8" type="ORF">HX847_05490</name>
    <name evidence="7" type="ORF">HX858_07770</name>
</gene>
<evidence type="ECO:0000256" key="2">
    <source>
        <dbReference type="ARBA" id="ARBA00022722"/>
    </source>
</evidence>
<organism evidence="7 10">
    <name type="scientific">Marine Group I thaumarchaeote</name>
    <dbReference type="NCBI Taxonomy" id="2511932"/>
    <lineage>
        <taxon>Archaea</taxon>
        <taxon>Nitrososphaerota</taxon>
        <taxon>Marine Group I</taxon>
    </lineage>
</organism>
<dbReference type="SUPFAM" id="SSF54786">
    <property type="entry name" value="YcfA/nrd intein domain"/>
    <property type="match status" value="1"/>
</dbReference>
<comment type="caution">
    <text evidence="7">The sequence shown here is derived from an EMBL/GenBank/DDBJ whole genome shotgun (WGS) entry which is preliminary data.</text>
</comment>